<organism evidence="1 2">
    <name type="scientific">Belliella calami</name>
    <dbReference type="NCBI Taxonomy" id="2923436"/>
    <lineage>
        <taxon>Bacteria</taxon>
        <taxon>Pseudomonadati</taxon>
        <taxon>Bacteroidota</taxon>
        <taxon>Cytophagia</taxon>
        <taxon>Cytophagales</taxon>
        <taxon>Cyclobacteriaceae</taxon>
        <taxon>Belliella</taxon>
    </lineage>
</organism>
<evidence type="ECO:0008006" key="3">
    <source>
        <dbReference type="Google" id="ProtNLM"/>
    </source>
</evidence>
<reference evidence="1" key="1">
    <citation type="submission" date="2022-03" db="EMBL/GenBank/DDBJ databases">
        <title>De novo assembled genomes of Belliella spp. (Cyclobacteriaceae) strains.</title>
        <authorList>
            <person name="Szabo A."/>
            <person name="Korponai K."/>
            <person name="Felfoldi T."/>
        </authorList>
    </citation>
    <scope>NUCLEOTIDE SEQUENCE</scope>
    <source>
        <strain evidence="1">DSM 107340</strain>
    </source>
</reference>
<comment type="caution">
    <text evidence="1">The sequence shown here is derived from an EMBL/GenBank/DDBJ whole genome shotgun (WGS) entry which is preliminary data.</text>
</comment>
<gene>
    <name evidence="1" type="ORF">MM236_18090</name>
</gene>
<sequence length="98" mass="11138">MLQGIQIDSVAELLIEITNQSSKTQSVKLEESTNRTRRNIIEIKPQQTKVISLEISKVKGWYDFRISDSENRFEWAYAGWVDTKSTSTTDPLLGGFLG</sequence>
<accession>A0ABS9UTG1</accession>
<dbReference type="EMBL" id="JAKZGS010000023">
    <property type="protein sequence ID" value="MCH7399911.1"/>
    <property type="molecule type" value="Genomic_DNA"/>
</dbReference>
<evidence type="ECO:0000313" key="2">
    <source>
        <dbReference type="Proteomes" id="UP001165488"/>
    </source>
</evidence>
<name>A0ABS9UTG1_9BACT</name>
<proteinExistence type="predicted"/>
<evidence type="ECO:0000313" key="1">
    <source>
        <dbReference type="EMBL" id="MCH7399911.1"/>
    </source>
</evidence>
<dbReference type="RefSeq" id="WP_241276406.1">
    <property type="nucleotide sequence ID" value="NZ_JAKZGS010000023.1"/>
</dbReference>
<dbReference type="Proteomes" id="UP001165488">
    <property type="component" value="Unassembled WGS sequence"/>
</dbReference>
<keyword evidence="2" id="KW-1185">Reference proteome</keyword>
<protein>
    <recommendedName>
        <fullName evidence="3">Bacterial phospholipase C C-terminal domain-containing protein</fullName>
    </recommendedName>
</protein>